<accession>A0A1E7W7L8</accession>
<evidence type="ECO:0008006" key="3">
    <source>
        <dbReference type="Google" id="ProtNLM"/>
    </source>
</evidence>
<dbReference type="PATRIC" id="fig|762836.4.peg.5102"/>
<sequence length="244" mass="26070">MTVSPAPLAHQRGAALLLLLLVLGLGASSFLISMFSQPKGDLHRQALTRAALADAREALLGYAVLHRRLPRPAQSALDGRERGQPCTDDAACTGWLPWTTLGLTPGDGWNKLLRYSVSPEFTDNKLARAPEATKTLLDRSGDGGIFYRVGSANCVVDDRCAAAVILSSGRHLGTSLAGIEQAGVVTDNLDEQANAEAVRDFMARAATDDVRSAGGSFSNELGWVPLRLIRERLRATAPVKKTLQ</sequence>
<dbReference type="RefSeq" id="WP_070251840.1">
    <property type="nucleotide sequence ID" value="NZ_LROM01000148.1"/>
</dbReference>
<dbReference type="OrthoDB" id="6038212at2"/>
<keyword evidence="2" id="KW-1185">Reference proteome</keyword>
<organism evidence="1 2">
    <name type="scientific">Duganella phyllosphaerae</name>
    <dbReference type="NCBI Taxonomy" id="762836"/>
    <lineage>
        <taxon>Bacteria</taxon>
        <taxon>Pseudomonadati</taxon>
        <taxon>Pseudomonadota</taxon>
        <taxon>Betaproteobacteria</taxon>
        <taxon>Burkholderiales</taxon>
        <taxon>Oxalobacteraceae</taxon>
        <taxon>Telluria group</taxon>
        <taxon>Duganella</taxon>
    </lineage>
</organism>
<proteinExistence type="predicted"/>
<dbReference type="Proteomes" id="UP000175989">
    <property type="component" value="Unassembled WGS sequence"/>
</dbReference>
<comment type="caution">
    <text evidence="1">The sequence shown here is derived from an EMBL/GenBank/DDBJ whole genome shotgun (WGS) entry which is preliminary data.</text>
</comment>
<reference evidence="2" key="1">
    <citation type="journal article" date="2016" name="Front. Microbiol.">
        <title>Molecular Keys to the Janthinobacterium and Duganella spp. Interaction with the Plant Pathogen Fusarium graminearum.</title>
        <authorList>
            <person name="Haack F.S."/>
            <person name="Poehlein A."/>
            <person name="Kroger C."/>
            <person name="Voigt C.A."/>
            <person name="Piepenbring M."/>
            <person name="Bode H.B."/>
            <person name="Daniel R."/>
            <person name="Schafer W."/>
            <person name="Streit W.R."/>
        </authorList>
    </citation>
    <scope>NUCLEOTIDE SEQUENCE [LARGE SCALE GENOMIC DNA]</scope>
    <source>
        <strain evidence="2">T54</strain>
    </source>
</reference>
<dbReference type="EMBL" id="LROM01000148">
    <property type="protein sequence ID" value="OEZ92243.1"/>
    <property type="molecule type" value="Genomic_DNA"/>
</dbReference>
<protein>
    <recommendedName>
        <fullName evidence="3">Type II secretion system protein G</fullName>
    </recommendedName>
</protein>
<name>A0A1E7W7L8_9BURK</name>
<gene>
    <name evidence="1" type="ORF">DUPY_49620</name>
</gene>
<evidence type="ECO:0000313" key="2">
    <source>
        <dbReference type="Proteomes" id="UP000175989"/>
    </source>
</evidence>
<dbReference type="AlphaFoldDB" id="A0A1E7W7L8"/>
<evidence type="ECO:0000313" key="1">
    <source>
        <dbReference type="EMBL" id="OEZ92243.1"/>
    </source>
</evidence>